<keyword evidence="4" id="KW-0490">MHC I</keyword>
<evidence type="ECO:0000259" key="9">
    <source>
        <dbReference type="PROSITE" id="PS50835"/>
    </source>
</evidence>
<dbReference type="PANTHER" id="PTHR19944:SF62">
    <property type="entry name" value="BETA-2-MICROGLOBULIN"/>
    <property type="match status" value="1"/>
</dbReference>
<dbReference type="PROSITE" id="PS50835">
    <property type="entry name" value="IG_LIKE"/>
    <property type="match status" value="1"/>
</dbReference>
<keyword evidence="6" id="KW-0391">Immunity</keyword>
<organism evidence="10 11">
    <name type="scientific">Tachysurus vachellii</name>
    <name type="common">Darkbarbel catfish</name>
    <name type="synonym">Pelteobagrus vachellii</name>
    <dbReference type="NCBI Taxonomy" id="175792"/>
    <lineage>
        <taxon>Eukaryota</taxon>
        <taxon>Metazoa</taxon>
        <taxon>Chordata</taxon>
        <taxon>Craniata</taxon>
        <taxon>Vertebrata</taxon>
        <taxon>Euteleostomi</taxon>
        <taxon>Actinopterygii</taxon>
        <taxon>Neopterygii</taxon>
        <taxon>Teleostei</taxon>
        <taxon>Ostariophysi</taxon>
        <taxon>Siluriformes</taxon>
        <taxon>Bagridae</taxon>
        <taxon>Tachysurus</taxon>
    </lineage>
</organism>
<gene>
    <name evidence="10" type="ORF">Q7C36_015737</name>
</gene>
<dbReference type="GO" id="GO:0042612">
    <property type="term" value="C:MHC class I protein complex"/>
    <property type="evidence" value="ECO:0007669"/>
    <property type="project" value="UniProtKB-KW"/>
</dbReference>
<evidence type="ECO:0000256" key="2">
    <source>
        <dbReference type="ARBA" id="ARBA00009564"/>
    </source>
</evidence>
<evidence type="ECO:0000256" key="3">
    <source>
        <dbReference type="ARBA" id="ARBA00018767"/>
    </source>
</evidence>
<dbReference type="Gene3D" id="2.60.40.10">
    <property type="entry name" value="Immunoglobulins"/>
    <property type="match status" value="1"/>
</dbReference>
<dbReference type="GO" id="GO:0010038">
    <property type="term" value="P:response to metal ion"/>
    <property type="evidence" value="ECO:0007669"/>
    <property type="project" value="UniProtKB-ARBA"/>
</dbReference>
<evidence type="ECO:0000256" key="6">
    <source>
        <dbReference type="ARBA" id="ARBA00022859"/>
    </source>
</evidence>
<feature type="chain" id="PRO_5041715824" description="Beta-2-microglobulin" evidence="8">
    <location>
        <begin position="19"/>
        <end position="115"/>
    </location>
</feature>
<evidence type="ECO:0000256" key="7">
    <source>
        <dbReference type="ARBA" id="ARBA00023319"/>
    </source>
</evidence>
<evidence type="ECO:0000256" key="8">
    <source>
        <dbReference type="SAM" id="SignalP"/>
    </source>
</evidence>
<comment type="similarity">
    <text evidence="2">Belongs to the beta-2-microglobulin family.</text>
</comment>
<dbReference type="FunFam" id="2.60.40.10:FF:001005">
    <property type="entry name" value="Beta-2-microglobulin"/>
    <property type="match status" value="1"/>
</dbReference>
<keyword evidence="8" id="KW-0732">Signal</keyword>
<dbReference type="GO" id="GO:0005576">
    <property type="term" value="C:extracellular region"/>
    <property type="evidence" value="ECO:0007669"/>
    <property type="project" value="UniProtKB-SubCell"/>
</dbReference>
<evidence type="ECO:0000313" key="10">
    <source>
        <dbReference type="EMBL" id="KAK2832275.1"/>
    </source>
</evidence>
<keyword evidence="11" id="KW-1185">Reference proteome</keyword>
<dbReference type="SUPFAM" id="SSF48726">
    <property type="entry name" value="Immunoglobulin"/>
    <property type="match status" value="1"/>
</dbReference>
<comment type="caution">
    <text evidence="10">The sequence shown here is derived from an EMBL/GenBank/DDBJ whole genome shotgun (WGS) entry which is preliminary data.</text>
</comment>
<dbReference type="InterPro" id="IPR050160">
    <property type="entry name" value="MHC/Immunoglobulin"/>
</dbReference>
<dbReference type="PANTHER" id="PTHR19944">
    <property type="entry name" value="MHC CLASS II-RELATED"/>
    <property type="match status" value="1"/>
</dbReference>
<reference evidence="10" key="1">
    <citation type="submission" date="2023-08" db="EMBL/GenBank/DDBJ databases">
        <title>Pelteobagrus vachellii genome.</title>
        <authorList>
            <person name="Liu H."/>
        </authorList>
    </citation>
    <scope>NUCLEOTIDE SEQUENCE</scope>
    <source>
        <strain evidence="10">PRFRI_2022a</strain>
        <tissue evidence="10">Muscle</tissue>
    </source>
</reference>
<comment type="subcellular location">
    <subcellularLocation>
        <location evidence="1">Secreted</location>
    </subcellularLocation>
</comment>
<sequence>MKLFSFFVICILWTCIQAKESSPKVQVYSYRPGEFGKDNFLICHVSGFHPPDIHIELLMNEEVFSEAHQTDLAFEKGWMFHLTKSVPFKPQKGKDYSCRVKHMQKTQTFAWIPDM</sequence>
<dbReference type="InterPro" id="IPR003597">
    <property type="entry name" value="Ig_C1-set"/>
</dbReference>
<dbReference type="InterPro" id="IPR013783">
    <property type="entry name" value="Ig-like_fold"/>
</dbReference>
<dbReference type="Pfam" id="PF07654">
    <property type="entry name" value="C1-set"/>
    <property type="match status" value="1"/>
</dbReference>
<keyword evidence="5" id="KW-0964">Secreted</keyword>
<feature type="signal peptide" evidence="8">
    <location>
        <begin position="1"/>
        <end position="18"/>
    </location>
</feature>
<evidence type="ECO:0000256" key="1">
    <source>
        <dbReference type="ARBA" id="ARBA00004613"/>
    </source>
</evidence>
<feature type="domain" description="Ig-like" evidence="9">
    <location>
        <begin position="23"/>
        <end position="110"/>
    </location>
</feature>
<dbReference type="AlphaFoldDB" id="A0AA88M7U9"/>
<dbReference type="SMART" id="SM00407">
    <property type="entry name" value="IGc1"/>
    <property type="match status" value="1"/>
</dbReference>
<name>A0AA88M7U9_TACVA</name>
<dbReference type="PROSITE" id="PS00290">
    <property type="entry name" value="IG_MHC"/>
    <property type="match status" value="1"/>
</dbReference>
<keyword evidence="7" id="KW-0393">Immunoglobulin domain</keyword>
<evidence type="ECO:0000256" key="4">
    <source>
        <dbReference type="ARBA" id="ARBA00022451"/>
    </source>
</evidence>
<dbReference type="InterPro" id="IPR036179">
    <property type="entry name" value="Ig-like_dom_sf"/>
</dbReference>
<dbReference type="InterPro" id="IPR003006">
    <property type="entry name" value="Ig/MHC_CS"/>
</dbReference>
<dbReference type="EMBL" id="JAVHJS010000016">
    <property type="protein sequence ID" value="KAK2832275.1"/>
    <property type="molecule type" value="Genomic_DNA"/>
</dbReference>
<proteinExistence type="inferred from homology"/>
<dbReference type="GO" id="GO:0002474">
    <property type="term" value="P:antigen processing and presentation of peptide antigen via MHC class I"/>
    <property type="evidence" value="ECO:0007669"/>
    <property type="project" value="UniProtKB-KW"/>
</dbReference>
<dbReference type="Proteomes" id="UP001187315">
    <property type="component" value="Unassembled WGS sequence"/>
</dbReference>
<evidence type="ECO:0000313" key="11">
    <source>
        <dbReference type="Proteomes" id="UP001187315"/>
    </source>
</evidence>
<dbReference type="InterPro" id="IPR007110">
    <property type="entry name" value="Ig-like_dom"/>
</dbReference>
<evidence type="ECO:0000256" key="5">
    <source>
        <dbReference type="ARBA" id="ARBA00022525"/>
    </source>
</evidence>
<accession>A0AA88M7U9</accession>
<protein>
    <recommendedName>
        <fullName evidence="3">Beta-2-microglobulin</fullName>
    </recommendedName>
</protein>